<feature type="transmembrane region" description="Helical" evidence="6">
    <location>
        <begin position="86"/>
        <end position="105"/>
    </location>
</feature>
<keyword evidence="3" id="KW-0862">Zinc</keyword>
<dbReference type="InterPro" id="IPR027469">
    <property type="entry name" value="Cation_efflux_TMD_sf"/>
</dbReference>
<dbReference type="OrthoDB" id="9809646at2"/>
<dbReference type="GO" id="GO:0005886">
    <property type="term" value="C:plasma membrane"/>
    <property type="evidence" value="ECO:0007669"/>
    <property type="project" value="TreeGrafter"/>
</dbReference>
<evidence type="ECO:0000256" key="5">
    <source>
        <dbReference type="ARBA" id="ARBA00023136"/>
    </source>
</evidence>
<feature type="transmembrane region" description="Helical" evidence="6">
    <location>
        <begin position="117"/>
        <end position="141"/>
    </location>
</feature>
<evidence type="ECO:0000259" key="7">
    <source>
        <dbReference type="Pfam" id="PF01545"/>
    </source>
</evidence>
<dbReference type="Pfam" id="PF01545">
    <property type="entry name" value="Cation_efflux"/>
    <property type="match status" value="1"/>
</dbReference>
<keyword evidence="4 6" id="KW-1133">Transmembrane helix</keyword>
<dbReference type="InterPro" id="IPR002524">
    <property type="entry name" value="Cation_efflux"/>
</dbReference>
<feature type="transmembrane region" description="Helical" evidence="6">
    <location>
        <begin position="20"/>
        <end position="39"/>
    </location>
</feature>
<evidence type="ECO:0000256" key="1">
    <source>
        <dbReference type="ARBA" id="ARBA00004141"/>
    </source>
</evidence>
<keyword evidence="2 6" id="KW-0812">Transmembrane</keyword>
<evidence type="ECO:0000313" key="11">
    <source>
        <dbReference type="Proteomes" id="UP000615003"/>
    </source>
</evidence>
<sequence>MGHNHAHSHVDDNQSNKQLFIAILINVLLSVVQIIGGIFSGSLSLIADALHNLSDAGAIFIALVARKIGAKPASSTHHFGYKRAEILATLFNSSTLIVIGVYLIFEAIANYINPQPINGWVVVWVAAIALIVDIATALLTYKAGANHNMNIRAAFIHNVSDAMASIVVMIAGTLIILFDWYIVDLIATVLISIYVIYHGVLLLKESCKILMQAAPSNLDTDALTRAIKKEFNIESVVSIKVWLLDDTQSHCELVISTKTRVKLTDVKRFMHDNFNIENCIIENQPYTINSEA</sequence>
<evidence type="ECO:0000313" key="9">
    <source>
        <dbReference type="EMBL" id="SOU42908.1"/>
    </source>
</evidence>
<comment type="subcellular location">
    <subcellularLocation>
        <location evidence="1">Membrane</location>
        <topology evidence="1">Multi-pass membrane protein</topology>
    </subcellularLocation>
</comment>
<protein>
    <submittedName>
        <fullName evidence="9">Cation transporter</fullName>
    </submittedName>
    <submittedName>
        <fullName evidence="8">Cobalt-zinc-cadmium efflux system protein</fullName>
    </submittedName>
</protein>
<proteinExistence type="predicted"/>
<evidence type="ECO:0000313" key="8">
    <source>
        <dbReference type="EMBL" id="MBE0384524.1"/>
    </source>
</evidence>
<evidence type="ECO:0000313" key="10">
    <source>
        <dbReference type="Proteomes" id="UP000238288"/>
    </source>
</evidence>
<dbReference type="PANTHER" id="PTHR11562:SF17">
    <property type="entry name" value="RE54080P-RELATED"/>
    <property type="match status" value="1"/>
</dbReference>
<dbReference type="GeneID" id="93665615"/>
<dbReference type="Proteomes" id="UP000238288">
    <property type="component" value="Chromosome PCAR9b"/>
</dbReference>
<evidence type="ECO:0000256" key="3">
    <source>
        <dbReference type="ARBA" id="ARBA00022906"/>
    </source>
</evidence>
<dbReference type="SUPFAM" id="SSF161111">
    <property type="entry name" value="Cation efflux protein transmembrane domain-like"/>
    <property type="match status" value="1"/>
</dbReference>
<accession>A0A2K4XF01</accession>
<reference evidence="8 11" key="1">
    <citation type="submission" date="2015-06" db="EMBL/GenBank/DDBJ databases">
        <title>Genome sequence of Pseudoalteromonas carrageenovora.</title>
        <authorList>
            <person name="Xie B.-B."/>
            <person name="Rong J.-C."/>
            <person name="Qin Q.-L."/>
            <person name="Zhang Y.-Z."/>
        </authorList>
    </citation>
    <scope>NUCLEOTIDE SEQUENCE [LARGE SCALE GENOMIC DNA]</scope>
    <source>
        <strain evidence="8 11">IAM 12662</strain>
    </source>
</reference>
<dbReference type="PANTHER" id="PTHR11562">
    <property type="entry name" value="CATION EFFLUX PROTEIN/ ZINC TRANSPORTER"/>
    <property type="match status" value="1"/>
</dbReference>
<dbReference type="EMBL" id="LT965929">
    <property type="protein sequence ID" value="SOU42908.1"/>
    <property type="molecule type" value="Genomic_DNA"/>
</dbReference>
<dbReference type="EMBL" id="AQGW01000025">
    <property type="protein sequence ID" value="MBE0384524.1"/>
    <property type="molecule type" value="Genomic_DNA"/>
</dbReference>
<dbReference type="NCBIfam" id="TIGR01297">
    <property type="entry name" value="CDF"/>
    <property type="match status" value="1"/>
</dbReference>
<keyword evidence="3" id="KW-0864">Zinc transport</keyword>
<dbReference type="InterPro" id="IPR058533">
    <property type="entry name" value="Cation_efflux_TM"/>
</dbReference>
<keyword evidence="11" id="KW-1185">Reference proteome</keyword>
<keyword evidence="3" id="KW-0406">Ion transport</keyword>
<gene>
    <name evidence="8" type="primary">czcD</name>
    <name evidence="9" type="ORF">PCAR9_B0436</name>
    <name evidence="8" type="ORF">PCARR_b0518</name>
</gene>
<reference evidence="9 10" key="2">
    <citation type="submission" date="2017-11" db="EMBL/GenBank/DDBJ databases">
        <authorList>
            <person name="Han C.G."/>
        </authorList>
    </citation>
    <scope>NUCLEOTIDE SEQUENCE [LARGE SCALE GENOMIC DNA]</scope>
    <source>
        <strain evidence="10">ATCC 43555</strain>
        <strain evidence="9">ATCC43555</strain>
    </source>
</reference>
<feature type="transmembrane region" description="Helical" evidence="6">
    <location>
        <begin position="153"/>
        <end position="176"/>
    </location>
</feature>
<dbReference type="Gene3D" id="1.20.1510.10">
    <property type="entry name" value="Cation efflux protein transmembrane domain"/>
    <property type="match status" value="1"/>
</dbReference>
<name>A0A2K4XF01_PSEVC</name>
<feature type="transmembrane region" description="Helical" evidence="6">
    <location>
        <begin position="182"/>
        <end position="203"/>
    </location>
</feature>
<dbReference type="RefSeq" id="WP_104643989.1">
    <property type="nucleotide sequence ID" value="NZ_AQGW01000025.1"/>
</dbReference>
<evidence type="ECO:0000256" key="6">
    <source>
        <dbReference type="SAM" id="Phobius"/>
    </source>
</evidence>
<dbReference type="AlphaFoldDB" id="A0A2K4XF01"/>
<evidence type="ECO:0000256" key="2">
    <source>
        <dbReference type="ARBA" id="ARBA00022692"/>
    </source>
</evidence>
<evidence type="ECO:0000256" key="4">
    <source>
        <dbReference type="ARBA" id="ARBA00022989"/>
    </source>
</evidence>
<organism evidence="9 10">
    <name type="scientific">Pseudoalteromonas carrageenovora IAM 12662</name>
    <dbReference type="NCBI Taxonomy" id="1314868"/>
    <lineage>
        <taxon>Bacteria</taxon>
        <taxon>Pseudomonadati</taxon>
        <taxon>Pseudomonadota</taxon>
        <taxon>Gammaproteobacteria</taxon>
        <taxon>Alteromonadales</taxon>
        <taxon>Pseudoalteromonadaceae</taxon>
        <taxon>Pseudoalteromonas</taxon>
    </lineage>
</organism>
<feature type="domain" description="Cation efflux protein transmembrane" evidence="7">
    <location>
        <begin position="19"/>
        <end position="211"/>
    </location>
</feature>
<dbReference type="GO" id="GO:0005385">
    <property type="term" value="F:zinc ion transmembrane transporter activity"/>
    <property type="evidence" value="ECO:0007669"/>
    <property type="project" value="TreeGrafter"/>
</dbReference>
<keyword evidence="3" id="KW-0813">Transport</keyword>
<dbReference type="Proteomes" id="UP000615003">
    <property type="component" value="Unassembled WGS sequence"/>
</dbReference>
<dbReference type="InterPro" id="IPR050681">
    <property type="entry name" value="CDF/SLC30A"/>
</dbReference>
<keyword evidence="5 6" id="KW-0472">Membrane</keyword>